<feature type="region of interest" description="Disordered" evidence="1">
    <location>
        <begin position="1"/>
        <end position="65"/>
    </location>
</feature>
<evidence type="ECO:0000313" key="4">
    <source>
        <dbReference type="Proteomes" id="UP000612712"/>
    </source>
</evidence>
<dbReference type="PANTHER" id="PTHR41771">
    <property type="entry name" value="MEMBRANE PROTEIN-RELATED"/>
    <property type="match status" value="1"/>
</dbReference>
<dbReference type="PANTHER" id="PTHR41771:SF1">
    <property type="entry name" value="MEMBRANE PROTEIN"/>
    <property type="match status" value="1"/>
</dbReference>
<keyword evidence="2" id="KW-0472">Membrane</keyword>
<dbReference type="RefSeq" id="WP_125186227.1">
    <property type="nucleotide sequence ID" value="NZ_CP047187.1"/>
</dbReference>
<comment type="caution">
    <text evidence="3">The sequence shown here is derived from an EMBL/GenBank/DDBJ whole genome shotgun (WGS) entry which is preliminary data.</text>
</comment>
<evidence type="ECO:0000256" key="2">
    <source>
        <dbReference type="SAM" id="Phobius"/>
    </source>
</evidence>
<reference evidence="3" key="1">
    <citation type="submission" date="2020-08" db="EMBL/GenBank/DDBJ databases">
        <title>Sequencing the genomes of 1000 actinobacteria strains.</title>
        <authorList>
            <person name="Klenk H.-P."/>
        </authorList>
    </citation>
    <scope>NUCLEOTIDE SEQUENCE</scope>
    <source>
        <strain evidence="3">DSM 20582</strain>
    </source>
</reference>
<evidence type="ECO:0000313" key="3">
    <source>
        <dbReference type="EMBL" id="MBB3116779.1"/>
    </source>
</evidence>
<dbReference type="AlphaFoldDB" id="A0A8H9Y8J3"/>
<dbReference type="Pfam" id="PF07907">
    <property type="entry name" value="YibE_F"/>
    <property type="match status" value="1"/>
</dbReference>
<keyword evidence="2" id="KW-1133">Transmembrane helix</keyword>
<evidence type="ECO:0000256" key="1">
    <source>
        <dbReference type="SAM" id="MobiDB-lite"/>
    </source>
</evidence>
<feature type="transmembrane region" description="Helical" evidence="2">
    <location>
        <begin position="80"/>
        <end position="100"/>
    </location>
</feature>
<feature type="transmembrane region" description="Helical" evidence="2">
    <location>
        <begin position="398"/>
        <end position="421"/>
    </location>
</feature>
<name>A0A8H9Y8J3_9CORY</name>
<dbReference type="InterPro" id="IPR012507">
    <property type="entry name" value="YibE_F"/>
</dbReference>
<gene>
    <name evidence="3" type="ORF">FHU32_002029</name>
</gene>
<feature type="compositionally biased region" description="Low complexity" evidence="1">
    <location>
        <begin position="24"/>
        <end position="37"/>
    </location>
</feature>
<protein>
    <submittedName>
        <fullName evidence="3">Putative membrane protein</fullName>
    </submittedName>
</protein>
<accession>A0A8H9Y8J3</accession>
<feature type="transmembrane region" description="Helical" evidence="2">
    <location>
        <begin position="441"/>
        <end position="462"/>
    </location>
</feature>
<dbReference type="Proteomes" id="UP000612712">
    <property type="component" value="Unassembled WGS sequence"/>
</dbReference>
<feature type="transmembrane region" description="Helical" evidence="2">
    <location>
        <begin position="245"/>
        <end position="263"/>
    </location>
</feature>
<keyword evidence="2" id="KW-0812">Transmembrane</keyword>
<feature type="transmembrane region" description="Helical" evidence="2">
    <location>
        <begin position="269"/>
        <end position="287"/>
    </location>
</feature>
<organism evidence="3 4">
    <name type="scientific">Corynebacterium bovis DSM 20582 = CIP 54.80</name>
    <dbReference type="NCBI Taxonomy" id="927655"/>
    <lineage>
        <taxon>Bacteria</taxon>
        <taxon>Bacillati</taxon>
        <taxon>Actinomycetota</taxon>
        <taxon>Actinomycetes</taxon>
        <taxon>Mycobacteriales</taxon>
        <taxon>Corynebacteriaceae</taxon>
        <taxon>Corynebacterium</taxon>
    </lineage>
</organism>
<dbReference type="EMBL" id="JACHWT010000009">
    <property type="protein sequence ID" value="MBB3116779.1"/>
    <property type="molecule type" value="Genomic_DNA"/>
</dbReference>
<dbReference type="GeneID" id="60809121"/>
<feature type="transmembrane region" description="Helical" evidence="2">
    <location>
        <begin position="335"/>
        <end position="357"/>
    </location>
</feature>
<feature type="region of interest" description="Disordered" evidence="1">
    <location>
        <begin position="467"/>
        <end position="509"/>
    </location>
</feature>
<feature type="transmembrane region" description="Helical" evidence="2">
    <location>
        <begin position="294"/>
        <end position="315"/>
    </location>
</feature>
<feature type="compositionally biased region" description="Polar residues" evidence="1">
    <location>
        <begin position="482"/>
        <end position="501"/>
    </location>
</feature>
<sequence>MGRHHAPDPLKNVTHAHGHGHSHGFGPAGSHGDAAGGHSHDSRDGGGAHGHAHGAADAAGDGRGGRLRFRRADWTPARTALALLLLVGAVVTAVAMVLQWPDHDAPATSSDFHQTSELGHSLSEGTVALRTTGGCHSPSVGRVFDSAPATDFGDDATCTQIIVDLTSGPDAGHRTLLMTSDVPGEPDLQPGDAIRLITSDAQDAPGQRAYAFQDYQRDTPVWLWVAATLVGIVIVGAWRGVRAIIGLAVTLVTVGGFLIPALARGTDPVPLAVTCCAAVLYLVLYLVHGISWKTSAALAGTLIAMLLGAVLGGWAVGSSQLRGLGDENNLQVLLYLPQVEITGLMLAGFTVGTLGVLNDVTVAQASTINELHELDPTAGPLRLFAAAMRVGRDHIASTLYTLVLTYAGAALPMLVLLSVSGRRLEQMLTSDVMAGEIMRSATGALALVTAVPLTTIIAAVTVRRRAARGTAPDTQAGRDTPATGSSQDTQDTPATHLTPNTQDKEVPTR</sequence>
<proteinExistence type="predicted"/>
<feature type="transmembrane region" description="Helical" evidence="2">
    <location>
        <begin position="221"/>
        <end position="238"/>
    </location>
</feature>